<organism evidence="2 3">
    <name type="scientific">Nannocystis bainbridge</name>
    <dbReference type="NCBI Taxonomy" id="2995303"/>
    <lineage>
        <taxon>Bacteria</taxon>
        <taxon>Pseudomonadati</taxon>
        <taxon>Myxococcota</taxon>
        <taxon>Polyangia</taxon>
        <taxon>Nannocystales</taxon>
        <taxon>Nannocystaceae</taxon>
        <taxon>Nannocystis</taxon>
    </lineage>
</organism>
<feature type="signal peptide" evidence="1">
    <location>
        <begin position="1"/>
        <end position="25"/>
    </location>
</feature>
<name>A0ABT5E6J6_9BACT</name>
<keyword evidence="3" id="KW-1185">Reference proteome</keyword>
<sequence length="672" mass="72321">MPSTRKFLSACTALTLAAAPAAAGAASVRVNVQVPYDIQTKTFDLEMLEYQNLQPVFYRPFDIPYDTLEPMLDQLLEDVVGRHHEFYIKCTGLGIDELCPDTEVDVFLHSKLRFTKKNQPKLTQLGPAADNKFRLAIDTQVRIDLDARIKHETGIWYSNSETVELWVKIGARASVDLTLWPTPKAENLKVELKKEGGDVVIHGLEEQIIAAGAIVGGVTLGPLGAALGAILGAIGADAANDAIIDVINDALTDQINAANVLLREHVQGLIDPAIAQAVDYRNQALNTKIPRLDMTIAQALALSPVSLDVRTSIKNDALALAATARIDPTGKGKSLSGFLRFPKSKCNYMEGGNKTVGYFQIPTEVVPMNTDLAGKPCASIVSASTFARSTYLGESPNRVLHTGDPADHLPSWQSTGTVSTSGNVVEKADYYECPYTLGNLPNAAILELATVKDSVLHERLDLGVFRARFLFAAALNPLKLFDARGKLLPGPLVFGGKGPKTVDDCPSYAGRGSGLRPNKLEQLKDKFDPDTCPTCGLLDVFNHLDLISNPAEKVVLESVIDKAGITKKYDQVQQQLASEGALQSVQRLQKVLDSGVIGRAWDAVDKARAKVGNLSPKGVTVKQVGTAAARKKSIKVFDGTKAVKMTSVRLKDSALPTAKVEVLVTKGKKAGK</sequence>
<feature type="chain" id="PRO_5045368412" evidence="1">
    <location>
        <begin position="26"/>
        <end position="672"/>
    </location>
</feature>
<accession>A0ABT5E6J6</accession>
<keyword evidence="1" id="KW-0732">Signal</keyword>
<evidence type="ECO:0000256" key="1">
    <source>
        <dbReference type="SAM" id="SignalP"/>
    </source>
</evidence>
<dbReference type="RefSeq" id="WP_272088899.1">
    <property type="nucleotide sequence ID" value="NZ_JAQNDL010000003.1"/>
</dbReference>
<dbReference type="Proteomes" id="UP001221686">
    <property type="component" value="Unassembled WGS sequence"/>
</dbReference>
<comment type="caution">
    <text evidence="2">The sequence shown here is derived from an EMBL/GenBank/DDBJ whole genome shotgun (WGS) entry which is preliminary data.</text>
</comment>
<gene>
    <name evidence="2" type="ORF">POL25_26050</name>
</gene>
<dbReference type="EMBL" id="JAQNDL010000003">
    <property type="protein sequence ID" value="MDC0720391.1"/>
    <property type="molecule type" value="Genomic_DNA"/>
</dbReference>
<evidence type="ECO:0000313" key="3">
    <source>
        <dbReference type="Proteomes" id="UP001221686"/>
    </source>
</evidence>
<reference evidence="2 3" key="1">
    <citation type="submission" date="2022-11" db="EMBL/GenBank/DDBJ databases">
        <title>Minimal conservation of predation-associated metabolite biosynthetic gene clusters underscores biosynthetic potential of Myxococcota including descriptions for ten novel species: Archangium lansinium sp. nov., Myxococcus landrumus sp. nov., Nannocystis bai.</title>
        <authorList>
            <person name="Ahearne A."/>
            <person name="Stevens C."/>
            <person name="Dowd S."/>
        </authorList>
    </citation>
    <scope>NUCLEOTIDE SEQUENCE [LARGE SCALE GENOMIC DNA]</scope>
    <source>
        <strain evidence="2 3">BB15-2</strain>
    </source>
</reference>
<proteinExistence type="predicted"/>
<evidence type="ECO:0000313" key="2">
    <source>
        <dbReference type="EMBL" id="MDC0720391.1"/>
    </source>
</evidence>
<protein>
    <submittedName>
        <fullName evidence="2">Uncharacterized protein</fullName>
    </submittedName>
</protein>